<name>W7EIW7_BIPV3</name>
<dbReference type="EMBL" id="KI968771">
    <property type="protein sequence ID" value="EUN24197.1"/>
    <property type="molecule type" value="Genomic_DNA"/>
</dbReference>
<evidence type="ECO:0000256" key="2">
    <source>
        <dbReference type="ARBA" id="ARBA00022797"/>
    </source>
</evidence>
<keyword evidence="3" id="KW-0378">Hydrolase</keyword>
<dbReference type="PANTHER" id="PTHR21661:SF35">
    <property type="entry name" value="EPOXIDE HYDROLASE"/>
    <property type="match status" value="1"/>
</dbReference>
<dbReference type="GO" id="GO:0097176">
    <property type="term" value="P:epoxide metabolic process"/>
    <property type="evidence" value="ECO:0007669"/>
    <property type="project" value="TreeGrafter"/>
</dbReference>
<dbReference type="SUPFAM" id="SSF53474">
    <property type="entry name" value="alpha/beta-Hydrolases"/>
    <property type="match status" value="1"/>
</dbReference>
<evidence type="ECO:0000313" key="6">
    <source>
        <dbReference type="EMBL" id="EUN24197.1"/>
    </source>
</evidence>
<dbReference type="GO" id="GO:0004301">
    <property type="term" value="F:epoxide hydrolase activity"/>
    <property type="evidence" value="ECO:0007669"/>
    <property type="project" value="TreeGrafter"/>
</dbReference>
<protein>
    <recommendedName>
        <fullName evidence="5">Epoxide hydrolase N-terminal domain-containing protein</fullName>
    </recommendedName>
</protein>
<dbReference type="Pfam" id="PF06441">
    <property type="entry name" value="EHN"/>
    <property type="match status" value="1"/>
</dbReference>
<evidence type="ECO:0000259" key="5">
    <source>
        <dbReference type="Pfam" id="PF06441"/>
    </source>
</evidence>
<dbReference type="PANTHER" id="PTHR21661">
    <property type="entry name" value="EPOXIDE HYDROLASE 1-RELATED"/>
    <property type="match status" value="1"/>
</dbReference>
<evidence type="ECO:0000256" key="3">
    <source>
        <dbReference type="ARBA" id="ARBA00022801"/>
    </source>
</evidence>
<keyword evidence="7" id="KW-1185">Reference proteome</keyword>
<dbReference type="Gene3D" id="3.40.50.1820">
    <property type="entry name" value="alpha/beta hydrolase"/>
    <property type="match status" value="2"/>
</dbReference>
<dbReference type="RefSeq" id="XP_014553779.1">
    <property type="nucleotide sequence ID" value="XM_014698293.1"/>
</dbReference>
<feature type="active site" description="Proton acceptor" evidence="4">
    <location>
        <position position="333"/>
    </location>
</feature>
<dbReference type="InterPro" id="IPR010497">
    <property type="entry name" value="Epoxide_hydro_N"/>
</dbReference>
<feature type="domain" description="Epoxide hydrolase N-terminal" evidence="5">
    <location>
        <begin position="44"/>
        <end position="107"/>
    </location>
</feature>
<organism evidence="6 7">
    <name type="scientific">Bipolaris victoriae (strain FI3)</name>
    <name type="common">Victoria blight of oats agent</name>
    <name type="synonym">Cochliobolus victoriae</name>
    <dbReference type="NCBI Taxonomy" id="930091"/>
    <lineage>
        <taxon>Eukaryota</taxon>
        <taxon>Fungi</taxon>
        <taxon>Dikarya</taxon>
        <taxon>Ascomycota</taxon>
        <taxon>Pezizomycotina</taxon>
        <taxon>Dothideomycetes</taxon>
        <taxon>Pleosporomycetidae</taxon>
        <taxon>Pleosporales</taxon>
        <taxon>Pleosporineae</taxon>
        <taxon>Pleosporaceae</taxon>
        <taxon>Bipolaris</taxon>
    </lineage>
</organism>
<dbReference type="AlphaFoldDB" id="W7EIW7"/>
<dbReference type="InterPro" id="IPR016292">
    <property type="entry name" value="Epoxide_hydrolase"/>
</dbReference>
<dbReference type="InterPro" id="IPR029058">
    <property type="entry name" value="AB_hydrolase_fold"/>
</dbReference>
<dbReference type="HOGENOM" id="CLU_019414_0_2_1"/>
<evidence type="ECO:0000256" key="4">
    <source>
        <dbReference type="PIRSR" id="PIRSR001112-1"/>
    </source>
</evidence>
<feature type="active site" description="Proton donor" evidence="4">
    <location>
        <position position="268"/>
    </location>
</feature>
<feature type="active site" description="Nucleophile" evidence="4">
    <location>
        <position position="143"/>
    </location>
</feature>
<dbReference type="Proteomes" id="UP000054337">
    <property type="component" value="Unassembled WGS sequence"/>
</dbReference>
<accession>W7EIW7</accession>
<proteinExistence type="inferred from homology"/>
<dbReference type="OrthoDB" id="3694869at2759"/>
<keyword evidence="2" id="KW-0058">Aromatic hydrocarbons catabolism</keyword>
<gene>
    <name evidence="6" type="ORF">COCVIDRAFT_40202</name>
</gene>
<sequence>MTAQASSDNPMCKSRPYKINIDLAFLEQTRSTVTSFRSTADIAAPAWFIEYDWLTEQKRLNEEFNHYITTIPPPGEDYTESLDIHFIHQRSEKADAIPLLMSHGFGFSPAPRAPGLNATLHGVVFTNLMEQLGYEKFALYSTDLGIFIGLTMVSKYENRITHHFCDMLYVIPNENDLARYIMNQTLKEESQYITSIQAFFNQHSAYSRIHSSFPLSIAYALNDSPVGFLAWMYQPLYTVSDIAYTKEDIIKQAFLLYIPGVYGNIRGYKELFDTSILAPAKTSSVPTSALQSKIRDNPIFAYPEIAYFNFAPLTWLQRFHNVTNLAHYNEGGHFPAESVPHLVVKEIRAVYAS</sequence>
<evidence type="ECO:0000313" key="7">
    <source>
        <dbReference type="Proteomes" id="UP000054337"/>
    </source>
</evidence>
<dbReference type="GeneID" id="26256835"/>
<dbReference type="PIRSF" id="PIRSF001112">
    <property type="entry name" value="Epoxide_hydrolase"/>
    <property type="match status" value="1"/>
</dbReference>
<comment type="similarity">
    <text evidence="1">Belongs to the peptidase S33 family.</text>
</comment>
<reference evidence="6 7" key="1">
    <citation type="journal article" date="2013" name="PLoS Genet.">
        <title>Comparative genome structure, secondary metabolite, and effector coding capacity across Cochliobolus pathogens.</title>
        <authorList>
            <person name="Condon B.J."/>
            <person name="Leng Y."/>
            <person name="Wu D."/>
            <person name="Bushley K.E."/>
            <person name="Ohm R.A."/>
            <person name="Otillar R."/>
            <person name="Martin J."/>
            <person name="Schackwitz W."/>
            <person name="Grimwood J."/>
            <person name="MohdZainudin N."/>
            <person name="Xue C."/>
            <person name="Wang R."/>
            <person name="Manning V.A."/>
            <person name="Dhillon B."/>
            <person name="Tu Z.J."/>
            <person name="Steffenson B.J."/>
            <person name="Salamov A."/>
            <person name="Sun H."/>
            <person name="Lowry S."/>
            <person name="LaButti K."/>
            <person name="Han J."/>
            <person name="Copeland A."/>
            <person name="Lindquist E."/>
            <person name="Barry K."/>
            <person name="Schmutz J."/>
            <person name="Baker S.E."/>
            <person name="Ciuffetti L.M."/>
            <person name="Grigoriev I.V."/>
            <person name="Zhong S."/>
            <person name="Turgeon B.G."/>
        </authorList>
    </citation>
    <scope>NUCLEOTIDE SEQUENCE [LARGE SCALE GENOMIC DNA]</scope>
    <source>
        <strain evidence="6 7">FI3</strain>
    </source>
</reference>
<evidence type="ECO:0000256" key="1">
    <source>
        <dbReference type="ARBA" id="ARBA00010088"/>
    </source>
</evidence>